<gene>
    <name evidence="1" type="ORF">RY831_29700</name>
</gene>
<comment type="caution">
    <text evidence="1">The sequence shown here is derived from an EMBL/GenBank/DDBJ whole genome shotgun (WGS) entry which is preliminary data.</text>
</comment>
<organism evidence="1 2">
    <name type="scientific">Noviherbaspirillum album</name>
    <dbReference type="NCBI Taxonomy" id="3080276"/>
    <lineage>
        <taxon>Bacteria</taxon>
        <taxon>Pseudomonadati</taxon>
        <taxon>Pseudomonadota</taxon>
        <taxon>Betaproteobacteria</taxon>
        <taxon>Burkholderiales</taxon>
        <taxon>Oxalobacteraceae</taxon>
        <taxon>Noviherbaspirillum</taxon>
    </lineage>
</organism>
<dbReference type="EMBL" id="JAWIIV010000050">
    <property type="protein sequence ID" value="MEC4723331.1"/>
    <property type="molecule type" value="Genomic_DNA"/>
</dbReference>
<evidence type="ECO:0008006" key="3">
    <source>
        <dbReference type="Google" id="ProtNLM"/>
    </source>
</evidence>
<dbReference type="RefSeq" id="WP_326509952.1">
    <property type="nucleotide sequence ID" value="NZ_JAWIIV010000050.1"/>
</dbReference>
<keyword evidence="2" id="KW-1185">Reference proteome</keyword>
<dbReference type="PROSITE" id="PS51257">
    <property type="entry name" value="PROKAR_LIPOPROTEIN"/>
    <property type="match status" value="1"/>
</dbReference>
<accession>A0ABU6JI54</accession>
<reference evidence="1 2" key="1">
    <citation type="submission" date="2023-10" db="EMBL/GenBank/DDBJ databases">
        <title>Noviherbaspirillum sp. CPCC 100848 genome assembly.</title>
        <authorList>
            <person name="Li X.Y."/>
            <person name="Fang X.M."/>
        </authorList>
    </citation>
    <scope>NUCLEOTIDE SEQUENCE [LARGE SCALE GENOMIC DNA]</scope>
    <source>
        <strain evidence="1 2">CPCC 100848</strain>
    </source>
</reference>
<protein>
    <recommendedName>
        <fullName evidence="3">Lipoprotein</fullName>
    </recommendedName>
</protein>
<name>A0ABU6JI54_9BURK</name>
<evidence type="ECO:0000313" key="1">
    <source>
        <dbReference type="EMBL" id="MEC4723331.1"/>
    </source>
</evidence>
<proteinExistence type="predicted"/>
<evidence type="ECO:0000313" key="2">
    <source>
        <dbReference type="Proteomes" id="UP001352263"/>
    </source>
</evidence>
<sequence length="89" mass="9482">MKKTTVILLIAMLGGCSTTPNYDAKFGDAVRQARMKMTINPDAGNDPDQVAGMDGKSAREAVIRYQGTFKEPPPVTNVINIGGSIGRGR</sequence>
<dbReference type="Proteomes" id="UP001352263">
    <property type="component" value="Unassembled WGS sequence"/>
</dbReference>